<name>M4EST2_BRACM</name>
<evidence type="ECO:0000313" key="2">
    <source>
        <dbReference type="Proteomes" id="UP000011750"/>
    </source>
</evidence>
<reference evidence="1" key="3">
    <citation type="submission" date="2023-03" db="UniProtKB">
        <authorList>
            <consortium name="EnsemblPlants"/>
        </authorList>
    </citation>
    <scope>IDENTIFICATION</scope>
    <source>
        <strain evidence="1">cv. Chiifu-401-42</strain>
    </source>
</reference>
<protein>
    <submittedName>
        <fullName evidence="1">Uncharacterized protein</fullName>
    </submittedName>
</protein>
<evidence type="ECO:0000313" key="1">
    <source>
        <dbReference type="EnsemblPlants" id="Bra031862.1-P"/>
    </source>
</evidence>
<dbReference type="AlphaFoldDB" id="M4EST2"/>
<organism evidence="1 2">
    <name type="scientific">Brassica campestris</name>
    <name type="common">Field mustard</name>
    <dbReference type="NCBI Taxonomy" id="3711"/>
    <lineage>
        <taxon>Eukaryota</taxon>
        <taxon>Viridiplantae</taxon>
        <taxon>Streptophyta</taxon>
        <taxon>Embryophyta</taxon>
        <taxon>Tracheophyta</taxon>
        <taxon>Spermatophyta</taxon>
        <taxon>Magnoliopsida</taxon>
        <taxon>eudicotyledons</taxon>
        <taxon>Gunneridae</taxon>
        <taxon>Pentapetalae</taxon>
        <taxon>rosids</taxon>
        <taxon>malvids</taxon>
        <taxon>Brassicales</taxon>
        <taxon>Brassicaceae</taxon>
        <taxon>Brassiceae</taxon>
        <taxon>Brassica</taxon>
    </lineage>
</organism>
<dbReference type="Gramene" id="Bra031862.1">
    <property type="protein sequence ID" value="Bra031862.1-P"/>
    <property type="gene ID" value="Bra031862"/>
</dbReference>
<dbReference type="EnsemblPlants" id="Bra031862.1">
    <property type="protein sequence ID" value="Bra031862.1-P"/>
    <property type="gene ID" value="Bra031862"/>
</dbReference>
<dbReference type="InParanoid" id="M4EST2"/>
<reference evidence="1 2" key="1">
    <citation type="journal article" date="2011" name="Nat. Genet.">
        <title>The genome of the mesopolyploid crop species Brassica rapa.</title>
        <authorList>
            <consortium name="Brassica rapa Genome Sequencing Project Consortium"/>
            <person name="Wang X."/>
            <person name="Wang H."/>
            <person name="Wang J."/>
            <person name="Sun R."/>
            <person name="Wu J."/>
            <person name="Liu S."/>
            <person name="Bai Y."/>
            <person name="Mun J.H."/>
            <person name="Bancroft I."/>
            <person name="Cheng F."/>
            <person name="Huang S."/>
            <person name="Li X."/>
            <person name="Hua W."/>
            <person name="Wang J."/>
            <person name="Wang X."/>
            <person name="Freeling M."/>
            <person name="Pires J.C."/>
            <person name="Paterson A.H."/>
            <person name="Chalhoub B."/>
            <person name="Wang B."/>
            <person name="Hayward A."/>
            <person name="Sharpe A.G."/>
            <person name="Park B.S."/>
            <person name="Weisshaar B."/>
            <person name="Liu B."/>
            <person name="Li B."/>
            <person name="Liu B."/>
            <person name="Tong C."/>
            <person name="Song C."/>
            <person name="Duran C."/>
            <person name="Peng C."/>
            <person name="Geng C."/>
            <person name="Koh C."/>
            <person name="Lin C."/>
            <person name="Edwards D."/>
            <person name="Mu D."/>
            <person name="Shen D."/>
            <person name="Soumpourou E."/>
            <person name="Li F."/>
            <person name="Fraser F."/>
            <person name="Conant G."/>
            <person name="Lassalle G."/>
            <person name="King G.J."/>
            <person name="Bonnema G."/>
            <person name="Tang H."/>
            <person name="Wang H."/>
            <person name="Belcram H."/>
            <person name="Zhou H."/>
            <person name="Hirakawa H."/>
            <person name="Abe H."/>
            <person name="Guo H."/>
            <person name="Wang H."/>
            <person name="Jin H."/>
            <person name="Parkin I.A."/>
            <person name="Batley J."/>
            <person name="Kim J.S."/>
            <person name="Just J."/>
            <person name="Li J."/>
            <person name="Xu J."/>
            <person name="Deng J."/>
            <person name="Kim J.A."/>
            <person name="Li J."/>
            <person name="Yu J."/>
            <person name="Meng J."/>
            <person name="Wang J."/>
            <person name="Min J."/>
            <person name="Poulain J."/>
            <person name="Wang J."/>
            <person name="Hatakeyama K."/>
            <person name="Wu K."/>
            <person name="Wang L."/>
            <person name="Fang L."/>
            <person name="Trick M."/>
            <person name="Links M.G."/>
            <person name="Zhao M."/>
            <person name="Jin M."/>
            <person name="Ramchiary N."/>
            <person name="Drou N."/>
            <person name="Berkman P.J."/>
            <person name="Cai Q."/>
            <person name="Huang Q."/>
            <person name="Li R."/>
            <person name="Tabata S."/>
            <person name="Cheng S."/>
            <person name="Zhang S."/>
            <person name="Zhang S."/>
            <person name="Huang S."/>
            <person name="Sato S."/>
            <person name="Sun S."/>
            <person name="Kwon S.J."/>
            <person name="Choi S.R."/>
            <person name="Lee T.H."/>
            <person name="Fan W."/>
            <person name="Zhao X."/>
            <person name="Tan X."/>
            <person name="Xu X."/>
            <person name="Wang Y."/>
            <person name="Qiu Y."/>
            <person name="Yin Y."/>
            <person name="Li Y."/>
            <person name="Du Y."/>
            <person name="Liao Y."/>
            <person name="Lim Y."/>
            <person name="Narusaka Y."/>
            <person name="Wang Y."/>
            <person name="Wang Z."/>
            <person name="Li Z."/>
            <person name="Wang Z."/>
            <person name="Xiong Z."/>
            <person name="Zhang Z."/>
        </authorList>
    </citation>
    <scope>NUCLEOTIDE SEQUENCE [LARGE SCALE GENOMIC DNA]</scope>
    <source>
        <strain evidence="1 2">cv. Chiifu-401-42</strain>
    </source>
</reference>
<dbReference type="Proteomes" id="UP000011750">
    <property type="component" value="Chromosome A02"/>
</dbReference>
<proteinExistence type="predicted"/>
<dbReference type="HOGENOM" id="CLU_2530647_0_0_1"/>
<accession>M4EST2</accession>
<reference evidence="1 2" key="2">
    <citation type="journal article" date="2018" name="Hortic Res">
        <title>Improved Brassica rapa reference genome by single-molecule sequencing and chromosome conformation capture technologies.</title>
        <authorList>
            <person name="Zhang L."/>
            <person name="Cai X."/>
            <person name="Wu J."/>
            <person name="Liu M."/>
            <person name="Grob S."/>
            <person name="Cheng F."/>
            <person name="Liang J."/>
            <person name="Cai C."/>
            <person name="Liu Z."/>
            <person name="Liu B."/>
            <person name="Wang F."/>
            <person name="Li S."/>
            <person name="Liu F."/>
            <person name="Li X."/>
            <person name="Cheng L."/>
            <person name="Yang W."/>
            <person name="Li M.H."/>
            <person name="Grossniklaus U."/>
            <person name="Zheng H."/>
            <person name="Wang X."/>
        </authorList>
    </citation>
    <scope>NUCLEOTIDE SEQUENCE [LARGE SCALE GENOMIC DNA]</scope>
    <source>
        <strain evidence="1 2">cv. Chiifu-401-42</strain>
    </source>
</reference>
<sequence length="84" mass="9577">MTLSVEDHREGRCFVAGYEIRRNEAWFDSSDGVPRQRRSGMIVTLFAWIAQRLVSSNRPTKYASAASWSAATALLWNRRSVLKS</sequence>
<keyword evidence="2" id="KW-1185">Reference proteome</keyword>